<accession>A0A3N4IBQ1</accession>
<keyword evidence="2" id="KW-1185">Reference proteome</keyword>
<evidence type="ECO:0000313" key="1">
    <source>
        <dbReference type="EMBL" id="RPA83525.1"/>
    </source>
</evidence>
<protein>
    <submittedName>
        <fullName evidence="1">Uncharacterized protein</fullName>
    </submittedName>
</protein>
<proteinExistence type="predicted"/>
<name>A0A3N4IBQ1_ASCIM</name>
<evidence type="ECO:0000313" key="2">
    <source>
        <dbReference type="Proteomes" id="UP000275078"/>
    </source>
</evidence>
<dbReference type="AlphaFoldDB" id="A0A3N4IBQ1"/>
<reference evidence="1 2" key="1">
    <citation type="journal article" date="2018" name="Nat. Ecol. Evol.">
        <title>Pezizomycetes genomes reveal the molecular basis of ectomycorrhizal truffle lifestyle.</title>
        <authorList>
            <person name="Murat C."/>
            <person name="Payen T."/>
            <person name="Noel B."/>
            <person name="Kuo A."/>
            <person name="Morin E."/>
            <person name="Chen J."/>
            <person name="Kohler A."/>
            <person name="Krizsan K."/>
            <person name="Balestrini R."/>
            <person name="Da Silva C."/>
            <person name="Montanini B."/>
            <person name="Hainaut M."/>
            <person name="Levati E."/>
            <person name="Barry K.W."/>
            <person name="Belfiori B."/>
            <person name="Cichocki N."/>
            <person name="Clum A."/>
            <person name="Dockter R.B."/>
            <person name="Fauchery L."/>
            <person name="Guy J."/>
            <person name="Iotti M."/>
            <person name="Le Tacon F."/>
            <person name="Lindquist E.A."/>
            <person name="Lipzen A."/>
            <person name="Malagnac F."/>
            <person name="Mello A."/>
            <person name="Molinier V."/>
            <person name="Miyauchi S."/>
            <person name="Poulain J."/>
            <person name="Riccioni C."/>
            <person name="Rubini A."/>
            <person name="Sitrit Y."/>
            <person name="Splivallo R."/>
            <person name="Traeger S."/>
            <person name="Wang M."/>
            <person name="Zifcakova L."/>
            <person name="Wipf D."/>
            <person name="Zambonelli A."/>
            <person name="Paolocci F."/>
            <person name="Nowrousian M."/>
            <person name="Ottonello S."/>
            <person name="Baldrian P."/>
            <person name="Spatafora J.W."/>
            <person name="Henrissat B."/>
            <person name="Nagy L.G."/>
            <person name="Aury J.M."/>
            <person name="Wincker P."/>
            <person name="Grigoriev I.V."/>
            <person name="Bonfante P."/>
            <person name="Martin F.M."/>
        </authorList>
    </citation>
    <scope>NUCLEOTIDE SEQUENCE [LARGE SCALE GENOMIC DNA]</scope>
    <source>
        <strain evidence="1 2">RN42</strain>
    </source>
</reference>
<gene>
    <name evidence="1" type="ORF">BJ508DRAFT_342682</name>
</gene>
<dbReference type="Proteomes" id="UP000275078">
    <property type="component" value="Unassembled WGS sequence"/>
</dbReference>
<dbReference type="EMBL" id="ML119664">
    <property type="protein sequence ID" value="RPA83525.1"/>
    <property type="molecule type" value="Genomic_DNA"/>
</dbReference>
<organism evidence="1 2">
    <name type="scientific">Ascobolus immersus RN42</name>
    <dbReference type="NCBI Taxonomy" id="1160509"/>
    <lineage>
        <taxon>Eukaryota</taxon>
        <taxon>Fungi</taxon>
        <taxon>Dikarya</taxon>
        <taxon>Ascomycota</taxon>
        <taxon>Pezizomycotina</taxon>
        <taxon>Pezizomycetes</taxon>
        <taxon>Pezizales</taxon>
        <taxon>Ascobolaceae</taxon>
        <taxon>Ascobolus</taxon>
    </lineage>
</organism>
<sequence>MRLWRGVQLNGQTELWGGSLMDLSAFCNIIGIVSLWNNAAHGKHRDNHWSNVTRPSLDDILQLSFIQIPHSSLPHCNACKPHRRSMYKHGTTGFQIIRWLITTAGTGSVKRQLPFLVPLIINYRGGTVRPICYVRRDTRPDWVSAISYKISPLRKGATKDLSLRLQLPNSLTTSSLAVDGVTECLWEYRLALKRTTPLVSTAQRLLVRSITQDKAHFFRFLVCNLRDRCELDSPALEVGYAKELTARKERPYFDLGSRAALHAESEYSLLCRSR</sequence>